<dbReference type="RefSeq" id="WP_009413053.1">
    <property type="nucleotide sequence ID" value="NZ_CP022022.1"/>
</dbReference>
<evidence type="ECO:0008006" key="4">
    <source>
        <dbReference type="Google" id="ProtNLM"/>
    </source>
</evidence>
<name>A0A1Z4BLE3_9FLAO</name>
<dbReference type="Proteomes" id="UP000197007">
    <property type="component" value="Chromosome"/>
</dbReference>
<feature type="signal peptide" evidence="1">
    <location>
        <begin position="1"/>
        <end position="17"/>
    </location>
</feature>
<organism evidence="2 3">
    <name type="scientific">Capnocytophaga endodontalis</name>
    <dbReference type="NCBI Taxonomy" id="2708117"/>
    <lineage>
        <taxon>Bacteria</taxon>
        <taxon>Pseudomonadati</taxon>
        <taxon>Bacteroidota</taxon>
        <taxon>Flavobacteriia</taxon>
        <taxon>Flavobacteriales</taxon>
        <taxon>Flavobacteriaceae</taxon>
        <taxon>Capnocytophaga</taxon>
    </lineage>
</organism>
<proteinExistence type="predicted"/>
<evidence type="ECO:0000313" key="2">
    <source>
        <dbReference type="EMBL" id="ASF42080.1"/>
    </source>
</evidence>
<feature type="chain" id="PRO_5011682741" description="Outer membrane protein beta-barrel domain-containing protein" evidence="1">
    <location>
        <begin position="18"/>
        <end position="202"/>
    </location>
</feature>
<sequence>MKYITSLFLLLSLTTQAQNDWLRYSTLSAKGGINFANLSFRGDGDYDPVQKPYFGFVYTDYVYEFLAGKFELTYSGQGSKYKYSEKGINTSYSIPYLSVGYVMSFRFFKGMRLDCGGSLDFALSKDAQIPDQRMMDIAGFMGLEIYLNPQLSLEARIKGGRWSVTKDDYTREYPFRYEPKNVVYQVGLTYYFNPDVWKDKKN</sequence>
<dbReference type="GeneID" id="84580444"/>
<dbReference type="EMBL" id="CP022022">
    <property type="protein sequence ID" value="ASF42080.1"/>
    <property type="molecule type" value="Genomic_DNA"/>
</dbReference>
<reference evidence="3" key="1">
    <citation type="submission" date="2017-06" db="EMBL/GenBank/DDBJ databases">
        <title>Complete genome sequence of Capnocytophaga sp. KCOM 1579 (=ChDC OS43) isolated from a human refractory periapical abscess lesion.</title>
        <authorList>
            <person name="Kook J.-K."/>
            <person name="Park S.-N."/>
            <person name="Lim Y.K."/>
            <person name="Roh H."/>
        </authorList>
    </citation>
    <scope>NUCLEOTIDE SEQUENCE [LARGE SCALE GENOMIC DNA]</scope>
    <source>
        <strain evidence="3">ChDC OS43</strain>
    </source>
</reference>
<evidence type="ECO:0000256" key="1">
    <source>
        <dbReference type="SAM" id="SignalP"/>
    </source>
</evidence>
<evidence type="ECO:0000313" key="3">
    <source>
        <dbReference type="Proteomes" id="UP000197007"/>
    </source>
</evidence>
<keyword evidence="1" id="KW-0732">Signal</keyword>
<keyword evidence="3" id="KW-1185">Reference proteome</keyword>
<gene>
    <name evidence="2" type="ORF">CBG49_02675</name>
</gene>
<accession>A0A1Z4BLE3</accession>
<protein>
    <recommendedName>
        <fullName evidence="4">Outer membrane protein beta-barrel domain-containing protein</fullName>
    </recommendedName>
</protein>
<dbReference type="KEGG" id="capn:CBG49_02675"/>
<dbReference type="AlphaFoldDB" id="A0A1Z4BLE3"/>